<accession>A0A0F4QAU3</accession>
<keyword evidence="1" id="KW-0732">Signal</keyword>
<dbReference type="AlphaFoldDB" id="A0A0F4QAU3"/>
<dbReference type="PATRIC" id="fig|43658.5.peg.5078"/>
<name>A0A0F4QAU3_9GAMM</name>
<dbReference type="EMBL" id="JXYA01000118">
    <property type="protein sequence ID" value="KJZ03677.1"/>
    <property type="molecule type" value="Genomic_DNA"/>
</dbReference>
<evidence type="ECO:0008006" key="4">
    <source>
        <dbReference type="Google" id="ProtNLM"/>
    </source>
</evidence>
<protein>
    <recommendedName>
        <fullName evidence="4">DUF1579 domain-containing protein</fullName>
    </recommendedName>
</protein>
<evidence type="ECO:0000313" key="3">
    <source>
        <dbReference type="Proteomes" id="UP000033452"/>
    </source>
</evidence>
<dbReference type="RefSeq" id="WP_046007469.1">
    <property type="nucleotide sequence ID" value="NZ_JXYA01000118.1"/>
</dbReference>
<keyword evidence="3" id="KW-1185">Reference proteome</keyword>
<sequence length="177" mass="20244">MKFLLLLLALPFSVFAQEQKVNPEISKKIESIRKYSPLLGEWEGRYFIKSAPDELLGVMAKDGSDKTGIGIKIILKEKYTEVYFKYTSKSDWEKSDANIQVVPDKLGWHVYLTREGGNWLERIWLSIARIEEKTGALTVTRTVHNWYNTENSGAPDYYYMFGTGVLKKITSCSGRGC</sequence>
<dbReference type="Proteomes" id="UP000033452">
    <property type="component" value="Unassembled WGS sequence"/>
</dbReference>
<feature type="signal peptide" evidence="1">
    <location>
        <begin position="1"/>
        <end position="16"/>
    </location>
</feature>
<evidence type="ECO:0000313" key="2">
    <source>
        <dbReference type="EMBL" id="KJZ03677.1"/>
    </source>
</evidence>
<gene>
    <name evidence="2" type="ORF">TW77_23850</name>
</gene>
<comment type="caution">
    <text evidence="2">The sequence shown here is derived from an EMBL/GenBank/DDBJ whole genome shotgun (WGS) entry which is preliminary data.</text>
</comment>
<dbReference type="OrthoDB" id="9887324at2"/>
<feature type="chain" id="PRO_5002475458" description="DUF1579 domain-containing protein" evidence="1">
    <location>
        <begin position="17"/>
        <end position="177"/>
    </location>
</feature>
<organism evidence="2 3">
    <name type="scientific">Pseudoalteromonas rubra</name>
    <dbReference type="NCBI Taxonomy" id="43658"/>
    <lineage>
        <taxon>Bacteria</taxon>
        <taxon>Pseudomonadati</taxon>
        <taxon>Pseudomonadota</taxon>
        <taxon>Gammaproteobacteria</taxon>
        <taxon>Alteromonadales</taxon>
        <taxon>Pseudoalteromonadaceae</taxon>
        <taxon>Pseudoalteromonas</taxon>
    </lineage>
</organism>
<reference evidence="2 3" key="1">
    <citation type="journal article" date="2015" name="BMC Genomics">
        <title>Genome mining reveals unlocked bioactive potential of marine Gram-negative bacteria.</title>
        <authorList>
            <person name="Machado H."/>
            <person name="Sonnenschein E.C."/>
            <person name="Melchiorsen J."/>
            <person name="Gram L."/>
        </authorList>
    </citation>
    <scope>NUCLEOTIDE SEQUENCE [LARGE SCALE GENOMIC DNA]</scope>
    <source>
        <strain evidence="2 3">S2471</strain>
    </source>
</reference>
<evidence type="ECO:0000256" key="1">
    <source>
        <dbReference type="SAM" id="SignalP"/>
    </source>
</evidence>
<proteinExistence type="predicted"/>